<gene>
    <name evidence="4" type="ORF">S03H2_12573</name>
</gene>
<reference evidence="4" key="1">
    <citation type="journal article" date="2014" name="Front. Microbiol.">
        <title>High frequency of phylogenetically diverse reductive dehalogenase-homologous genes in deep subseafloor sedimentary metagenomes.</title>
        <authorList>
            <person name="Kawai M."/>
            <person name="Futagami T."/>
            <person name="Toyoda A."/>
            <person name="Takaki Y."/>
            <person name="Nishi S."/>
            <person name="Hori S."/>
            <person name="Arai W."/>
            <person name="Tsubouchi T."/>
            <person name="Morono Y."/>
            <person name="Uchiyama I."/>
            <person name="Ito T."/>
            <person name="Fujiyama A."/>
            <person name="Inagaki F."/>
            <person name="Takami H."/>
        </authorList>
    </citation>
    <scope>NUCLEOTIDE SEQUENCE</scope>
    <source>
        <strain evidence="4">Expedition CK06-06</strain>
    </source>
</reference>
<name>X1HP62_9ZZZZ</name>
<keyword evidence="1" id="KW-0408">Iron</keyword>
<sequence>MESSAIIFCNSVFGARTNTEGWESTGAAMLTGKIPYWGYHISENRLGTHLVNVDIDLKSIMDWNLLGYYIGELVQERIPVFDGVRRVPNLSSLKPFGAALASSGGVEMYHIIGITPEAHDLHEAFGNNKPVATLNFGAAERKKAYDNLTSAKDPNVDFVALGCPHYSMEEIWEVCKLLKGKSVHSNTSLWIFTLRAIKALADRSGYTEIITRAGGHIMTDTCPVYGQVYPKGTKVVATDSAKQAHYTPAVMGFETWYGSLEDCIQAAISGQWRGELR</sequence>
<feature type="domain" description="Phosphomevalonate dehydratase large subunit-like" evidence="3">
    <location>
        <begin position="2"/>
        <end position="265"/>
    </location>
</feature>
<evidence type="ECO:0000313" key="4">
    <source>
        <dbReference type="EMBL" id="GAH47068.1"/>
    </source>
</evidence>
<dbReference type="PANTHER" id="PTHR36577:SF3">
    <property type="entry name" value="DUF521 DOMAIN PROTEIN (AFU_ORTHOLOGUE AFUA_6G00490)"/>
    <property type="match status" value="1"/>
</dbReference>
<protein>
    <recommendedName>
        <fullName evidence="3">Phosphomevalonate dehydratase large subunit-like domain-containing protein</fullName>
    </recommendedName>
</protein>
<dbReference type="InterPro" id="IPR007506">
    <property type="entry name" value="PMDh-L-like_dom"/>
</dbReference>
<dbReference type="AlphaFoldDB" id="X1HP62"/>
<comment type="caution">
    <text evidence="4">The sequence shown here is derived from an EMBL/GenBank/DDBJ whole genome shotgun (WGS) entry which is preliminary data.</text>
</comment>
<evidence type="ECO:0000256" key="1">
    <source>
        <dbReference type="ARBA" id="ARBA00023004"/>
    </source>
</evidence>
<evidence type="ECO:0000256" key="2">
    <source>
        <dbReference type="ARBA" id="ARBA00023239"/>
    </source>
</evidence>
<keyword evidence="2" id="KW-0456">Lyase</keyword>
<dbReference type="Pfam" id="PF04412">
    <property type="entry name" value="AcnX"/>
    <property type="match status" value="1"/>
</dbReference>
<dbReference type="GO" id="GO:0016829">
    <property type="term" value="F:lyase activity"/>
    <property type="evidence" value="ECO:0007669"/>
    <property type="project" value="UniProtKB-KW"/>
</dbReference>
<dbReference type="PANTHER" id="PTHR36577">
    <property type="entry name" value="DUF521 DOMAIN PROTEIN (AFU_ORTHOLOGUE AFUA_6G00490)"/>
    <property type="match status" value="1"/>
</dbReference>
<accession>X1HP62</accession>
<organism evidence="4">
    <name type="scientific">marine sediment metagenome</name>
    <dbReference type="NCBI Taxonomy" id="412755"/>
    <lineage>
        <taxon>unclassified sequences</taxon>
        <taxon>metagenomes</taxon>
        <taxon>ecological metagenomes</taxon>
    </lineage>
</organism>
<evidence type="ECO:0000259" key="3">
    <source>
        <dbReference type="Pfam" id="PF04412"/>
    </source>
</evidence>
<dbReference type="EMBL" id="BARU01006393">
    <property type="protein sequence ID" value="GAH47068.1"/>
    <property type="molecule type" value="Genomic_DNA"/>
</dbReference>
<proteinExistence type="predicted"/>